<protein>
    <recommendedName>
        <fullName evidence="1">F-box protein AT5G49610-like beta-propeller domain-containing protein</fullName>
    </recommendedName>
</protein>
<evidence type="ECO:0000259" key="1">
    <source>
        <dbReference type="Pfam" id="PF23635"/>
    </source>
</evidence>
<proteinExistence type="predicted"/>
<dbReference type="PANTHER" id="PTHR32133">
    <property type="entry name" value="OS07G0120400 PROTEIN"/>
    <property type="match status" value="1"/>
</dbReference>
<name>A0ABC9FPS3_9POAL</name>
<dbReference type="AlphaFoldDB" id="A0ABC9FPS3"/>
<dbReference type="InterPro" id="IPR056594">
    <property type="entry name" value="AT5G49610-like_b-prop"/>
</dbReference>
<feature type="domain" description="F-box protein AT5G49610-like beta-propeller" evidence="1">
    <location>
        <begin position="109"/>
        <end position="294"/>
    </location>
</feature>
<dbReference type="SUPFAM" id="SSF81383">
    <property type="entry name" value="F-box domain"/>
    <property type="match status" value="1"/>
</dbReference>
<gene>
    <name evidence="2" type="ORF">URODEC1_LOCUS107235</name>
</gene>
<evidence type="ECO:0000313" key="3">
    <source>
        <dbReference type="Proteomes" id="UP001497457"/>
    </source>
</evidence>
<keyword evidence="3" id="KW-1185">Reference proteome</keyword>
<dbReference type="PANTHER" id="PTHR32133:SF374">
    <property type="entry name" value="F-BOX DOMAIN-CONTAINING PROTEIN"/>
    <property type="match status" value="1"/>
</dbReference>
<evidence type="ECO:0000313" key="2">
    <source>
        <dbReference type="EMBL" id="CAL5078643.1"/>
    </source>
</evidence>
<dbReference type="Proteomes" id="UP001497457">
    <property type="component" value="Chromosome 7b"/>
</dbReference>
<accession>A0ABC9FPS3</accession>
<reference evidence="2" key="1">
    <citation type="submission" date="2024-10" db="EMBL/GenBank/DDBJ databases">
        <authorList>
            <person name="Ryan C."/>
        </authorList>
    </citation>
    <scope>NUCLEOTIDE SEQUENCE [LARGE SCALE GENOMIC DNA]</scope>
</reference>
<dbReference type="InterPro" id="IPR036047">
    <property type="entry name" value="F-box-like_dom_sf"/>
</dbReference>
<sequence>MSPSPRRPPAPPDLMDELVGEILLRIPPGEPAHLVHAALVCKPWLRIVLIRTFGPTDLVMWDPITDDQQHVPLPPYSSTNYTGAVICAVPGCDHLDCTSGPFLVVFGASTWASVYSSKTRGCSTRENADLSASTDVGLQYYIEAKPSVLIDDILYFKFEQEMGILKYDLARHSLTVVDVPEVDGQMGIVMAAEDGGLGFANIEGDDLQLWSWLTSDGSTVGWKLCRVIKLQSLLPYRNHWLSNKVIGFAEGTDIIFVDTEAGIFTLNIKLEKTRKVSERGYYHAVLPYMSFCAPVISATGYLPPP</sequence>
<dbReference type="EMBL" id="OZ075117">
    <property type="protein sequence ID" value="CAL5078643.1"/>
    <property type="molecule type" value="Genomic_DNA"/>
</dbReference>
<dbReference type="Pfam" id="PF23635">
    <property type="entry name" value="Beta-prop_AT5G49610-like"/>
    <property type="match status" value="1"/>
</dbReference>
<organism evidence="2 3">
    <name type="scientific">Urochloa decumbens</name>
    <dbReference type="NCBI Taxonomy" id="240449"/>
    <lineage>
        <taxon>Eukaryota</taxon>
        <taxon>Viridiplantae</taxon>
        <taxon>Streptophyta</taxon>
        <taxon>Embryophyta</taxon>
        <taxon>Tracheophyta</taxon>
        <taxon>Spermatophyta</taxon>
        <taxon>Magnoliopsida</taxon>
        <taxon>Liliopsida</taxon>
        <taxon>Poales</taxon>
        <taxon>Poaceae</taxon>
        <taxon>PACMAD clade</taxon>
        <taxon>Panicoideae</taxon>
        <taxon>Panicodae</taxon>
        <taxon>Paniceae</taxon>
        <taxon>Melinidinae</taxon>
        <taxon>Urochloa</taxon>
    </lineage>
</organism>